<feature type="compositionally biased region" description="Polar residues" evidence="1">
    <location>
        <begin position="28"/>
        <end position="51"/>
    </location>
</feature>
<name>A0AA88TAL7_TACVA</name>
<comment type="caution">
    <text evidence="2">The sequence shown here is derived from an EMBL/GenBank/DDBJ whole genome shotgun (WGS) entry which is preliminary data.</text>
</comment>
<dbReference type="EMBL" id="JAVHJS010000004">
    <property type="protein sequence ID" value="KAK2860059.1"/>
    <property type="molecule type" value="Genomic_DNA"/>
</dbReference>
<reference evidence="2" key="1">
    <citation type="submission" date="2023-08" db="EMBL/GenBank/DDBJ databases">
        <title>Pelteobagrus vachellii genome.</title>
        <authorList>
            <person name="Liu H."/>
        </authorList>
    </citation>
    <scope>NUCLEOTIDE SEQUENCE</scope>
    <source>
        <strain evidence="2">PRFRI_2022a</strain>
        <tissue evidence="2">Muscle</tissue>
    </source>
</reference>
<proteinExistence type="predicted"/>
<gene>
    <name evidence="2" type="ORF">Q7C36_004225</name>
</gene>
<sequence length="111" mass="12375">MAKFTPPGQLDFSKPKHGRTGNREKQKTNQTSEQNQSRAGVEDSQSGNTPLQADEAAAESNEATYVQVMKKKKAKRNNDLDGELSGSDVTYAQLEVKPKKSSMRKKEQFEK</sequence>
<evidence type="ECO:0000313" key="3">
    <source>
        <dbReference type="Proteomes" id="UP001187315"/>
    </source>
</evidence>
<keyword evidence="3" id="KW-1185">Reference proteome</keyword>
<dbReference type="AlphaFoldDB" id="A0AA88TAL7"/>
<feature type="region of interest" description="Disordered" evidence="1">
    <location>
        <begin position="1"/>
        <end position="111"/>
    </location>
</feature>
<accession>A0AA88TAL7</accession>
<dbReference type="Proteomes" id="UP001187315">
    <property type="component" value="Unassembled WGS sequence"/>
</dbReference>
<protein>
    <submittedName>
        <fullName evidence="2">Uncharacterized protein</fullName>
    </submittedName>
</protein>
<evidence type="ECO:0000313" key="2">
    <source>
        <dbReference type="EMBL" id="KAK2860059.1"/>
    </source>
</evidence>
<evidence type="ECO:0000256" key="1">
    <source>
        <dbReference type="SAM" id="MobiDB-lite"/>
    </source>
</evidence>
<organism evidence="2 3">
    <name type="scientific">Tachysurus vachellii</name>
    <name type="common">Darkbarbel catfish</name>
    <name type="synonym">Pelteobagrus vachellii</name>
    <dbReference type="NCBI Taxonomy" id="175792"/>
    <lineage>
        <taxon>Eukaryota</taxon>
        <taxon>Metazoa</taxon>
        <taxon>Chordata</taxon>
        <taxon>Craniata</taxon>
        <taxon>Vertebrata</taxon>
        <taxon>Euteleostomi</taxon>
        <taxon>Actinopterygii</taxon>
        <taxon>Neopterygii</taxon>
        <taxon>Teleostei</taxon>
        <taxon>Ostariophysi</taxon>
        <taxon>Siluriformes</taxon>
        <taxon>Bagridae</taxon>
        <taxon>Tachysurus</taxon>
    </lineage>
</organism>